<organism evidence="1 2">
    <name type="scientific">Cryobacterium zhongshanensis</name>
    <dbReference type="NCBI Taxonomy" id="2928153"/>
    <lineage>
        <taxon>Bacteria</taxon>
        <taxon>Bacillati</taxon>
        <taxon>Actinomycetota</taxon>
        <taxon>Actinomycetes</taxon>
        <taxon>Micrococcales</taxon>
        <taxon>Microbacteriaceae</taxon>
        <taxon>Cryobacterium</taxon>
    </lineage>
</organism>
<dbReference type="RefSeq" id="WP_243013427.1">
    <property type="nucleotide sequence ID" value="NZ_JALGAR010000008.1"/>
</dbReference>
<evidence type="ECO:0000313" key="1">
    <source>
        <dbReference type="EMBL" id="MCI4659993.1"/>
    </source>
</evidence>
<keyword evidence="2" id="KW-1185">Reference proteome</keyword>
<dbReference type="Proteomes" id="UP001165341">
    <property type="component" value="Unassembled WGS sequence"/>
</dbReference>
<evidence type="ECO:0000313" key="2">
    <source>
        <dbReference type="Proteomes" id="UP001165341"/>
    </source>
</evidence>
<comment type="caution">
    <text evidence="1">The sequence shown here is derived from an EMBL/GenBank/DDBJ whole genome shotgun (WGS) entry which is preliminary data.</text>
</comment>
<protein>
    <submittedName>
        <fullName evidence="1">Uncharacterized protein</fullName>
    </submittedName>
</protein>
<proteinExistence type="predicted"/>
<name>A0AA41UGP4_9MICO</name>
<dbReference type="AlphaFoldDB" id="A0AA41UGP4"/>
<sequence length="129" mass="14188">MTDQEISFEPPKRHTVLRSFAGHLEAPPETVFVRLLAALMPEPSAGAVAIGRHFRADPAERLIVVQGNWWYRGEYRVLAEDEGSLVQYEIVNVAQAFHTAGALTARSTLRAAPRAFQDLLTTVAGPLAH</sequence>
<reference evidence="1" key="1">
    <citation type="submission" date="2022-03" db="EMBL/GenBank/DDBJ databases">
        <title>Cryobacterium sp. nov. strain ZS14-85, isolated from Antarctic soil.</title>
        <authorList>
            <person name="Li J."/>
            <person name="Niu G."/>
        </authorList>
    </citation>
    <scope>NUCLEOTIDE SEQUENCE</scope>
    <source>
        <strain evidence="1">ZS14-85</strain>
    </source>
</reference>
<accession>A0AA41UGP4</accession>
<gene>
    <name evidence="1" type="ORF">MQH31_19465</name>
</gene>
<dbReference type="EMBL" id="JALGAR010000008">
    <property type="protein sequence ID" value="MCI4659993.1"/>
    <property type="molecule type" value="Genomic_DNA"/>
</dbReference>